<dbReference type="Gene3D" id="3.30.1540.10">
    <property type="entry name" value="formyl-coa transferase, domain 3"/>
    <property type="match status" value="1"/>
</dbReference>
<dbReference type="EMBL" id="QXJC01000001">
    <property type="protein sequence ID" value="RID99537.1"/>
    <property type="molecule type" value="Genomic_DNA"/>
</dbReference>
<dbReference type="Proteomes" id="UP000266302">
    <property type="component" value="Unassembled WGS sequence"/>
</dbReference>
<proteinExistence type="predicted"/>
<dbReference type="SUPFAM" id="SSF89796">
    <property type="entry name" value="CoA-transferase family III (CaiB/BaiF)"/>
    <property type="match status" value="1"/>
</dbReference>
<sequence length="423" mass="45141">MPAKTTPESIVSPAAEGPKLPLAGLRVVEFSHMVMGPTCGLVLADLGAEVIKVEPVDGDRTRHLLGAGAGFFPLFNRNKKSVALDLRHPRGLEAALRLAGSADVVVQNFKPGSLAKLGLDYATLRQTNPGLIYVNHTGFLPGPYEHRSALDEVVQMMGGLAYMTGRSGDPLRAGASVNDIMGGMFGAIGALAALMQRNQTGQGQEIDSALFENNVFLVAQHMMQFAVTGQPAAPMPERIHSWGVYDIFTSGDGEQVFLAAVSDPQWVRLCTVFGFDDLLQDEGLRSNNDRVRARERMIPLLRERFGQLDAAALAARFEAEGLPFARIEKPENLLHDPHLLASGGLQSMKLPDGERAGEDALVALLPLRMGGERLGVRADAPRFAADTVQVLGGLGYAMAEIKALEGEGAVATAVESARKGEAT</sequence>
<dbReference type="OrthoDB" id="5294844at2"/>
<dbReference type="InterPro" id="IPR044855">
    <property type="entry name" value="CoA-Trfase_III_dom3_sf"/>
</dbReference>
<keyword evidence="1 2" id="KW-0808">Transferase</keyword>
<organism evidence="2 3">
    <name type="scientific">Simplicispira hankyongi</name>
    <dbReference type="NCBI Taxonomy" id="2315688"/>
    <lineage>
        <taxon>Bacteria</taxon>
        <taxon>Pseudomonadati</taxon>
        <taxon>Pseudomonadota</taxon>
        <taxon>Betaproteobacteria</taxon>
        <taxon>Burkholderiales</taxon>
        <taxon>Comamonadaceae</taxon>
        <taxon>Simplicispira</taxon>
    </lineage>
</organism>
<dbReference type="InterPro" id="IPR050483">
    <property type="entry name" value="CoA-transferase_III_domain"/>
</dbReference>
<dbReference type="InterPro" id="IPR003673">
    <property type="entry name" value="CoA-Trfase_fam_III"/>
</dbReference>
<evidence type="ECO:0000313" key="3">
    <source>
        <dbReference type="Proteomes" id="UP000266302"/>
    </source>
</evidence>
<gene>
    <name evidence="2" type="ORF">D3F03_03750</name>
</gene>
<dbReference type="GO" id="GO:0008410">
    <property type="term" value="F:CoA-transferase activity"/>
    <property type="evidence" value="ECO:0007669"/>
    <property type="project" value="TreeGrafter"/>
</dbReference>
<dbReference type="InterPro" id="IPR023606">
    <property type="entry name" value="CoA-Trfase_III_dom_1_sf"/>
</dbReference>
<dbReference type="AlphaFoldDB" id="A0A398CF27"/>
<keyword evidence="3" id="KW-1185">Reference proteome</keyword>
<dbReference type="PANTHER" id="PTHR48207:SF4">
    <property type="entry name" value="BLL6097 PROTEIN"/>
    <property type="match status" value="1"/>
</dbReference>
<dbReference type="RefSeq" id="WP_119107985.1">
    <property type="nucleotide sequence ID" value="NZ_QXJC01000001.1"/>
</dbReference>
<reference evidence="2 3" key="1">
    <citation type="submission" date="2018-09" db="EMBL/GenBank/DDBJ databases">
        <title>Draft genome of Simplicispira sp. NY-02.</title>
        <authorList>
            <person name="Im W.T."/>
        </authorList>
    </citation>
    <scope>NUCLEOTIDE SEQUENCE [LARGE SCALE GENOMIC DNA]</scope>
    <source>
        <strain evidence="2 3">NY-02</strain>
    </source>
</reference>
<accession>A0A398CF27</accession>
<evidence type="ECO:0000313" key="2">
    <source>
        <dbReference type="EMBL" id="RID99537.1"/>
    </source>
</evidence>
<comment type="caution">
    <text evidence="2">The sequence shown here is derived from an EMBL/GenBank/DDBJ whole genome shotgun (WGS) entry which is preliminary data.</text>
</comment>
<name>A0A398CF27_9BURK</name>
<dbReference type="Pfam" id="PF02515">
    <property type="entry name" value="CoA_transf_3"/>
    <property type="match status" value="1"/>
</dbReference>
<dbReference type="Gene3D" id="3.40.50.10540">
    <property type="entry name" value="Crotonobetainyl-coa:carnitine coa-transferase, domain 1"/>
    <property type="match status" value="1"/>
</dbReference>
<protein>
    <submittedName>
        <fullName evidence="2">CoA transferase</fullName>
    </submittedName>
</protein>
<evidence type="ECO:0000256" key="1">
    <source>
        <dbReference type="ARBA" id="ARBA00022679"/>
    </source>
</evidence>
<dbReference type="PANTHER" id="PTHR48207">
    <property type="entry name" value="SUCCINATE--HYDROXYMETHYLGLUTARATE COA-TRANSFERASE"/>
    <property type="match status" value="1"/>
</dbReference>